<comment type="caution">
    <text evidence="1">The sequence shown here is derived from an EMBL/GenBank/DDBJ whole genome shotgun (WGS) entry which is preliminary data.</text>
</comment>
<dbReference type="OrthoDB" id="10526213at2759"/>
<dbReference type="RefSeq" id="XP_068353395.1">
    <property type="nucleotide sequence ID" value="XM_068508872.1"/>
</dbReference>
<sequence>MTYFGLYRSLSTHFFPLFLYNNIFNLKTRKMKTNNNDIQSHVDTLTQQEEERSRLLKKQLEELDPSHDHGAGRNAVIIKDQVSYLIDKKRLENKVKTTEATYAQIYNKVTGTNDPGSYFCYEDKDSHQILIRNDRDLMCCIREYFATTDKSITFMNIRPIDVADITKLNFSNECIDMDGIHFKLSIAGRNNDWIFSSLKKNTTLSEALAQFKAINPAVTKLHFVDSDKDIIPISSETEWEYFLNECEIQFTAGKFILLSAE</sequence>
<protein>
    <submittedName>
        <fullName evidence="1">Uncharacterized protein</fullName>
    </submittedName>
</protein>
<reference evidence="1" key="1">
    <citation type="submission" date="2016-10" db="EMBL/GenBank/DDBJ databases">
        <authorList>
            <person name="Benchimol M."/>
            <person name="Almeida L.G."/>
            <person name="Vasconcelos A.T."/>
            <person name="Perreira-Neves A."/>
            <person name="Rosa I.A."/>
            <person name="Tasca T."/>
            <person name="Bogo M.R."/>
            <person name="de Souza W."/>
        </authorList>
    </citation>
    <scope>NUCLEOTIDE SEQUENCE [LARGE SCALE GENOMIC DNA]</scope>
    <source>
        <strain evidence="1">K</strain>
    </source>
</reference>
<evidence type="ECO:0000313" key="1">
    <source>
        <dbReference type="EMBL" id="OHT00259.1"/>
    </source>
</evidence>
<organism evidence="1 2">
    <name type="scientific">Tritrichomonas foetus</name>
    <dbReference type="NCBI Taxonomy" id="1144522"/>
    <lineage>
        <taxon>Eukaryota</taxon>
        <taxon>Metamonada</taxon>
        <taxon>Parabasalia</taxon>
        <taxon>Tritrichomonadida</taxon>
        <taxon>Tritrichomonadidae</taxon>
        <taxon>Tritrichomonas</taxon>
    </lineage>
</organism>
<dbReference type="AlphaFoldDB" id="A0A1J4JMG4"/>
<dbReference type="Proteomes" id="UP000179807">
    <property type="component" value="Unassembled WGS sequence"/>
</dbReference>
<dbReference type="EMBL" id="MLAK01000963">
    <property type="protein sequence ID" value="OHT00259.1"/>
    <property type="molecule type" value="Genomic_DNA"/>
</dbReference>
<evidence type="ECO:0000313" key="2">
    <source>
        <dbReference type="Proteomes" id="UP000179807"/>
    </source>
</evidence>
<proteinExistence type="predicted"/>
<dbReference type="VEuPathDB" id="TrichDB:TRFO_33086"/>
<gene>
    <name evidence="1" type="ORF">TRFO_33086</name>
</gene>
<keyword evidence="2" id="KW-1185">Reference proteome</keyword>
<accession>A0A1J4JMG4</accession>
<name>A0A1J4JMG4_9EUKA</name>
<dbReference type="GeneID" id="94843576"/>